<protein>
    <recommendedName>
        <fullName evidence="2">Swiss Army Knife protein DSP-PTPase phosphatase domain-containing protein</fullName>
    </recommendedName>
</protein>
<evidence type="ECO:0000313" key="4">
    <source>
        <dbReference type="Proteomes" id="UP000092993"/>
    </source>
</evidence>
<dbReference type="Proteomes" id="UP000092993">
    <property type="component" value="Unassembled WGS sequence"/>
</dbReference>
<reference evidence="3 4" key="1">
    <citation type="submission" date="2016-03" db="EMBL/GenBank/DDBJ databases">
        <title>Whole genome sequencing of Grifola frondosa 9006-11.</title>
        <authorList>
            <person name="Min B."/>
            <person name="Park H."/>
            <person name="Kim J.-G."/>
            <person name="Cho H."/>
            <person name="Oh Y.-L."/>
            <person name="Kong W.-S."/>
            <person name="Choi I.-G."/>
        </authorList>
    </citation>
    <scope>NUCLEOTIDE SEQUENCE [LARGE SCALE GENOMIC DNA]</scope>
    <source>
        <strain evidence="3 4">9006-11</strain>
    </source>
</reference>
<dbReference type="SUPFAM" id="SSF52540">
    <property type="entry name" value="P-loop containing nucleoside triphosphate hydrolases"/>
    <property type="match status" value="1"/>
</dbReference>
<evidence type="ECO:0000313" key="3">
    <source>
        <dbReference type="EMBL" id="OBZ78094.1"/>
    </source>
</evidence>
<dbReference type="InterPro" id="IPR027417">
    <property type="entry name" value="P-loop_NTPase"/>
</dbReference>
<dbReference type="SUPFAM" id="SSF52799">
    <property type="entry name" value="(Phosphotyrosine protein) phosphatases II"/>
    <property type="match status" value="1"/>
</dbReference>
<keyword evidence="4" id="KW-1185">Reference proteome</keyword>
<dbReference type="EMBL" id="LUGG01000002">
    <property type="protein sequence ID" value="OBZ78094.1"/>
    <property type="molecule type" value="Genomic_DNA"/>
</dbReference>
<dbReference type="InterPro" id="IPR057023">
    <property type="entry name" value="PTP-SAK"/>
</dbReference>
<dbReference type="PANTHER" id="PTHR43883">
    <property type="entry name" value="SLR0207 PROTEIN"/>
    <property type="match status" value="1"/>
</dbReference>
<feature type="domain" description="Swiss Army Knife protein DSP-PTPase phosphatase" evidence="2">
    <location>
        <begin position="1"/>
        <end position="87"/>
    </location>
</feature>
<organism evidence="3 4">
    <name type="scientific">Grifola frondosa</name>
    <name type="common">Maitake</name>
    <name type="synonym">Polyporus frondosus</name>
    <dbReference type="NCBI Taxonomy" id="5627"/>
    <lineage>
        <taxon>Eukaryota</taxon>
        <taxon>Fungi</taxon>
        <taxon>Dikarya</taxon>
        <taxon>Basidiomycota</taxon>
        <taxon>Agaricomycotina</taxon>
        <taxon>Agaricomycetes</taxon>
        <taxon>Polyporales</taxon>
        <taxon>Grifolaceae</taxon>
        <taxon>Grifola</taxon>
    </lineage>
</organism>
<dbReference type="STRING" id="5627.A0A1C7MT30"/>
<sequence length="332" mass="37226">MSTPREALDIDALASPHFRIRHVLTLTKETPPEPEWFARKGIRNTFLPVPNFHPPTIEQMDLAMRFLDDADNLPMLIHCGGGKGRAGRQSAQSRWNSRRFVSKYYSTIWKRQSIVRVLAPEPPPCPLIIEGTLATDSDLFILVGLPGSGKSYFSRTLLARNPRSWTHISQDDMGTAVHARQPLAMDASMAASCWTGVMHRLTTAKNGFDCPCIGRAHPSACGSITSAKYVLRAHRTALHTQCFLRATEYKTQLNRCRRRLYGQALRRASRRSRSSALSLQQSSLSPAYLLPFNRVFWITTALVNSRAFLIDAYHGLSMVHIADAFVCSTRDS</sequence>
<dbReference type="OrthoDB" id="432447at2759"/>
<accession>A0A1C7MT30</accession>
<proteinExistence type="predicted"/>
<dbReference type="Pfam" id="PF13671">
    <property type="entry name" value="AAA_33"/>
    <property type="match status" value="1"/>
</dbReference>
<comment type="caution">
    <text evidence="3">The sequence shown here is derived from an EMBL/GenBank/DDBJ whole genome shotgun (WGS) entry which is preliminary data.</text>
</comment>
<evidence type="ECO:0000259" key="2">
    <source>
        <dbReference type="Pfam" id="PF22784"/>
    </source>
</evidence>
<name>A0A1C7MT30_GRIFR</name>
<dbReference type="InterPro" id="IPR052732">
    <property type="entry name" value="Cell-binding_unc_protein"/>
</dbReference>
<dbReference type="Gene3D" id="3.90.190.10">
    <property type="entry name" value="Protein tyrosine phosphatase superfamily"/>
    <property type="match status" value="1"/>
</dbReference>
<dbReference type="GO" id="GO:0016791">
    <property type="term" value="F:phosphatase activity"/>
    <property type="evidence" value="ECO:0007669"/>
    <property type="project" value="UniProtKB-ARBA"/>
</dbReference>
<dbReference type="PANTHER" id="PTHR43883:SF1">
    <property type="entry name" value="GLUCONOKINASE"/>
    <property type="match status" value="1"/>
</dbReference>
<dbReference type="Pfam" id="PF22784">
    <property type="entry name" value="PTP-SAK"/>
    <property type="match status" value="1"/>
</dbReference>
<keyword evidence="1" id="KW-0378">Hydrolase</keyword>
<evidence type="ECO:0000256" key="1">
    <source>
        <dbReference type="ARBA" id="ARBA00022801"/>
    </source>
</evidence>
<dbReference type="InterPro" id="IPR029021">
    <property type="entry name" value="Prot-tyrosine_phosphatase-like"/>
</dbReference>
<dbReference type="AlphaFoldDB" id="A0A1C7MT30"/>
<gene>
    <name evidence="3" type="ORF">A0H81_02504</name>
</gene>
<dbReference type="Gene3D" id="3.40.50.300">
    <property type="entry name" value="P-loop containing nucleotide triphosphate hydrolases"/>
    <property type="match status" value="1"/>
</dbReference>